<sequence length="314" mass="35800">MSARPIWSSVTIAVGTCPNHLTHIRLNHYIRERCLKRGALAPGVVLPNVEVHPFCIVLTYLSGDESLSVFESQATDPSFLLIFAQTWALAARLRLPTLQNELISVMSSLYTMIVEGICSYQRSAWVDTHLLRAFQHLRSQFGPETHAEKFLVCFSGRTAPLVRELEKQLSSKDFDLDIREKILKEARSFERDPIIHRPYLFRVSALNPPRYPPLDVQRLSQDEGENTDARRFDGAPDNPRPRCAKPILSTPYTRSRRYEQLHHERRSQTQSGIYDSGASPSTADFASTTTVSRRRVSFRLQHQDTMCDSDPTSE</sequence>
<evidence type="ECO:0000256" key="1">
    <source>
        <dbReference type="SAM" id="MobiDB-lite"/>
    </source>
</evidence>
<feature type="compositionally biased region" description="Polar residues" evidence="1">
    <location>
        <begin position="268"/>
        <end position="286"/>
    </location>
</feature>
<dbReference type="GeneID" id="19128688"/>
<dbReference type="HOGENOM" id="CLU_885633_0_0_1"/>
<dbReference type="AlphaFoldDB" id="W6ZDA3"/>
<dbReference type="eggNOG" id="ENOG502T4I5">
    <property type="taxonomic scope" value="Eukaryota"/>
</dbReference>
<feature type="region of interest" description="Disordered" evidence="1">
    <location>
        <begin position="212"/>
        <end position="314"/>
    </location>
</feature>
<gene>
    <name evidence="2" type="ORF">COCMIDRAFT_95572</name>
</gene>
<evidence type="ECO:0000313" key="3">
    <source>
        <dbReference type="Proteomes" id="UP000054032"/>
    </source>
</evidence>
<accession>W6ZDA3</accession>
<proteinExistence type="predicted"/>
<dbReference type="Proteomes" id="UP000054032">
    <property type="component" value="Unassembled WGS sequence"/>
</dbReference>
<name>W6ZDA3_COCMI</name>
<reference evidence="2 3" key="1">
    <citation type="journal article" date="2013" name="PLoS Genet.">
        <title>Comparative genome structure, secondary metabolite, and effector coding capacity across Cochliobolus pathogens.</title>
        <authorList>
            <person name="Condon B.J."/>
            <person name="Leng Y."/>
            <person name="Wu D."/>
            <person name="Bushley K.E."/>
            <person name="Ohm R.A."/>
            <person name="Otillar R."/>
            <person name="Martin J."/>
            <person name="Schackwitz W."/>
            <person name="Grimwood J."/>
            <person name="MohdZainudin N."/>
            <person name="Xue C."/>
            <person name="Wang R."/>
            <person name="Manning V.A."/>
            <person name="Dhillon B."/>
            <person name="Tu Z.J."/>
            <person name="Steffenson B.J."/>
            <person name="Salamov A."/>
            <person name="Sun H."/>
            <person name="Lowry S."/>
            <person name="LaButti K."/>
            <person name="Han J."/>
            <person name="Copeland A."/>
            <person name="Lindquist E."/>
            <person name="Barry K."/>
            <person name="Schmutz J."/>
            <person name="Baker S.E."/>
            <person name="Ciuffetti L.M."/>
            <person name="Grigoriev I.V."/>
            <person name="Zhong S."/>
            <person name="Turgeon B.G."/>
        </authorList>
    </citation>
    <scope>NUCLEOTIDE SEQUENCE [LARGE SCALE GENOMIC DNA]</scope>
    <source>
        <strain evidence="2 3">ATCC 44560</strain>
    </source>
</reference>
<dbReference type="OrthoDB" id="3799800at2759"/>
<organism evidence="2 3">
    <name type="scientific">Bipolaris oryzae ATCC 44560</name>
    <dbReference type="NCBI Taxonomy" id="930090"/>
    <lineage>
        <taxon>Eukaryota</taxon>
        <taxon>Fungi</taxon>
        <taxon>Dikarya</taxon>
        <taxon>Ascomycota</taxon>
        <taxon>Pezizomycotina</taxon>
        <taxon>Dothideomycetes</taxon>
        <taxon>Pleosporomycetidae</taxon>
        <taxon>Pleosporales</taxon>
        <taxon>Pleosporineae</taxon>
        <taxon>Pleosporaceae</taxon>
        <taxon>Bipolaris</taxon>
    </lineage>
</organism>
<dbReference type="RefSeq" id="XP_007688039.1">
    <property type="nucleotide sequence ID" value="XM_007689849.1"/>
</dbReference>
<keyword evidence="3" id="KW-1185">Reference proteome</keyword>
<protein>
    <submittedName>
        <fullName evidence="2">Uncharacterized protein</fullName>
    </submittedName>
</protein>
<dbReference type="EMBL" id="KI963984">
    <property type="protein sequence ID" value="EUC45424.1"/>
    <property type="molecule type" value="Genomic_DNA"/>
</dbReference>
<evidence type="ECO:0000313" key="2">
    <source>
        <dbReference type="EMBL" id="EUC45424.1"/>
    </source>
</evidence>
<feature type="compositionally biased region" description="Polar residues" evidence="1">
    <location>
        <begin position="303"/>
        <end position="314"/>
    </location>
</feature>
<dbReference type="KEGG" id="bor:COCMIDRAFT_95572"/>